<dbReference type="Proteomes" id="UP000382888">
    <property type="component" value="Segment"/>
</dbReference>
<evidence type="ECO:0000313" key="1">
    <source>
        <dbReference type="EMBL" id="QGH75183.1"/>
    </source>
</evidence>
<dbReference type="KEGG" id="vg:65123470"/>
<evidence type="ECO:0000313" key="2">
    <source>
        <dbReference type="Proteomes" id="UP000382888"/>
    </source>
</evidence>
<accession>A0A5Q2WER7</accession>
<dbReference type="EMBL" id="MN617841">
    <property type="protein sequence ID" value="QGH75183.1"/>
    <property type="molecule type" value="Genomic_DNA"/>
</dbReference>
<keyword evidence="2" id="KW-1185">Reference proteome</keyword>
<reference evidence="1 2" key="1">
    <citation type="submission" date="2019-10" db="EMBL/GenBank/DDBJ databases">
        <authorList>
            <person name="Nicke D.S."/>
            <person name="Risi M."/>
            <person name="Mitchell L."/>
            <person name="Tubman A."/>
            <person name="Guild N.A."/>
            <person name="Fillman C.L."/>
            <person name="Garlena R.A."/>
            <person name="Russell D.A."/>
            <person name="Pope W.H."/>
            <person name="Jacobs-Sera D."/>
            <person name="Hatfull G.F."/>
        </authorList>
    </citation>
    <scope>NUCLEOTIDE SEQUENCE [LARGE SCALE GENOMIC DNA]</scope>
</reference>
<dbReference type="RefSeq" id="YP_010105475.1">
    <property type="nucleotide sequence ID" value="NC_055827.1"/>
</dbReference>
<organism evidence="1 2">
    <name type="scientific">Mycobacterium phage DirkDirk</name>
    <dbReference type="NCBI Taxonomy" id="2664225"/>
    <lineage>
        <taxon>Viruses</taxon>
        <taxon>Duplodnaviria</taxon>
        <taxon>Heunggongvirae</taxon>
        <taxon>Uroviricota</taxon>
        <taxon>Caudoviricetes</taxon>
        <taxon>Vilmaviridae</taxon>
        <taxon>Lclasvirinae</taxon>
        <taxon>Bronvirus</taxon>
        <taxon>Bronvirus dirkdirk</taxon>
    </lineage>
</organism>
<dbReference type="GeneID" id="65123470"/>
<proteinExistence type="predicted"/>
<sequence>MKLGNVVISGSGSVSISPDGLHIPIPDTDAVIKYDAKARKLEIAGLKDADRVLLRSDTYSQQVFVEFK</sequence>
<name>A0A5Q2WER7_9CAUD</name>
<protein>
    <submittedName>
        <fullName evidence="1">Uncharacterized protein</fullName>
    </submittedName>
</protein>
<gene>
    <name evidence="1" type="primary">73</name>
    <name evidence="1" type="ORF">SEA_DIRKDIRK_73</name>
</gene>